<evidence type="ECO:0000256" key="1">
    <source>
        <dbReference type="SAM" id="MobiDB-lite"/>
    </source>
</evidence>
<feature type="region of interest" description="Disordered" evidence="1">
    <location>
        <begin position="81"/>
        <end position="190"/>
    </location>
</feature>
<evidence type="ECO:0000313" key="2">
    <source>
        <dbReference type="EMBL" id="CAL1536107.1"/>
    </source>
</evidence>
<keyword evidence="3" id="KW-1185">Reference proteome</keyword>
<dbReference type="EMBL" id="CAXITT010000221">
    <property type="protein sequence ID" value="CAL1536107.1"/>
    <property type="molecule type" value="Genomic_DNA"/>
</dbReference>
<proteinExistence type="predicted"/>
<dbReference type="Proteomes" id="UP001497497">
    <property type="component" value="Unassembled WGS sequence"/>
</dbReference>
<feature type="compositionally biased region" description="Basic and acidic residues" evidence="1">
    <location>
        <begin position="142"/>
        <end position="151"/>
    </location>
</feature>
<accession>A0AAV2HPU0</accession>
<organism evidence="2 3">
    <name type="scientific">Lymnaea stagnalis</name>
    <name type="common">Great pond snail</name>
    <name type="synonym">Helix stagnalis</name>
    <dbReference type="NCBI Taxonomy" id="6523"/>
    <lineage>
        <taxon>Eukaryota</taxon>
        <taxon>Metazoa</taxon>
        <taxon>Spiralia</taxon>
        <taxon>Lophotrochozoa</taxon>
        <taxon>Mollusca</taxon>
        <taxon>Gastropoda</taxon>
        <taxon>Heterobranchia</taxon>
        <taxon>Euthyneura</taxon>
        <taxon>Panpulmonata</taxon>
        <taxon>Hygrophila</taxon>
        <taxon>Lymnaeoidea</taxon>
        <taxon>Lymnaeidae</taxon>
        <taxon>Lymnaea</taxon>
    </lineage>
</organism>
<reference evidence="2 3" key="1">
    <citation type="submission" date="2024-04" db="EMBL/GenBank/DDBJ databases">
        <authorList>
            <consortium name="Genoscope - CEA"/>
            <person name="William W."/>
        </authorList>
    </citation>
    <scope>NUCLEOTIDE SEQUENCE [LARGE SCALE GENOMIC DNA]</scope>
</reference>
<evidence type="ECO:0000313" key="3">
    <source>
        <dbReference type="Proteomes" id="UP001497497"/>
    </source>
</evidence>
<feature type="compositionally biased region" description="Basic and acidic residues" evidence="1">
    <location>
        <begin position="81"/>
        <end position="95"/>
    </location>
</feature>
<feature type="compositionally biased region" description="Polar residues" evidence="1">
    <location>
        <begin position="264"/>
        <end position="277"/>
    </location>
</feature>
<feature type="region of interest" description="Disordered" evidence="1">
    <location>
        <begin position="243"/>
        <end position="331"/>
    </location>
</feature>
<protein>
    <submittedName>
        <fullName evidence="2">Uncharacterized protein</fullName>
    </submittedName>
</protein>
<feature type="compositionally biased region" description="Low complexity" evidence="1">
    <location>
        <begin position="126"/>
        <end position="135"/>
    </location>
</feature>
<gene>
    <name evidence="2" type="ORF">GSLYS_00010020001</name>
</gene>
<comment type="caution">
    <text evidence="2">The sequence shown here is derived from an EMBL/GenBank/DDBJ whole genome shotgun (WGS) entry which is preliminary data.</text>
</comment>
<dbReference type="AlphaFoldDB" id="A0AAV2HPU0"/>
<name>A0AAV2HPU0_LYMST</name>
<feature type="compositionally biased region" description="Low complexity" evidence="1">
    <location>
        <begin position="299"/>
        <end position="324"/>
    </location>
</feature>
<feature type="non-terminal residue" evidence="2">
    <location>
        <position position="331"/>
    </location>
</feature>
<feature type="compositionally biased region" description="Low complexity" evidence="1">
    <location>
        <begin position="243"/>
        <end position="257"/>
    </location>
</feature>
<sequence length="331" mass="35347">MAGATQNSGMDHISQIRQTLMNNVQKSPSLESRSAHGDHDMVELDSLAEFELLEDAVDNISFCSNSSLVRKLLTNDKKGHKEVMDRLKSKSETKKLTQAGGREAGPEVGLEEADRDVIDKMDDLVNNENSNNNAHNRQRGRLKSESSDRTLTDSSEEDNDYAEDKMLSVVPNEDNITSSPSRTIPDCAYSDLNQNVSPSKVMTRKVATMSSKFSTANNTLSMLKALSLQAGILTSGAAMAGSNSLQRSSSQQPSSMSLPPPQAFFTTSQPSLVSSTTGAGGPSCITATQSQFAPEGYFTSSADTATSDSTATSGSFKSSFSNVSQGTVSQP</sequence>